<evidence type="ECO:0000313" key="2">
    <source>
        <dbReference type="EMBL" id="MBA4648933.1"/>
    </source>
</evidence>
<name>A0A7C8ZS77_OPUST</name>
<dbReference type="PANTHER" id="PTHR31672:SF13">
    <property type="entry name" value="F-BOX PROTEIN CPR30-LIKE"/>
    <property type="match status" value="1"/>
</dbReference>
<dbReference type="InterPro" id="IPR006527">
    <property type="entry name" value="F-box-assoc_dom_typ1"/>
</dbReference>
<dbReference type="EMBL" id="GISG01157707">
    <property type="protein sequence ID" value="MBA4648933.1"/>
    <property type="molecule type" value="Transcribed_RNA"/>
</dbReference>
<dbReference type="PANTHER" id="PTHR31672">
    <property type="entry name" value="BNACNNG10540D PROTEIN"/>
    <property type="match status" value="1"/>
</dbReference>
<dbReference type="PROSITE" id="PS50181">
    <property type="entry name" value="FBOX"/>
    <property type="match status" value="1"/>
</dbReference>
<dbReference type="InterPro" id="IPR050796">
    <property type="entry name" value="SCF_F-box_component"/>
</dbReference>
<dbReference type="Pfam" id="PF00646">
    <property type="entry name" value="F-box"/>
    <property type="match status" value="1"/>
</dbReference>
<accession>A0A7C8ZS77</accession>
<proteinExistence type="predicted"/>
<dbReference type="SUPFAM" id="SSF81383">
    <property type="entry name" value="F-box domain"/>
    <property type="match status" value="1"/>
</dbReference>
<dbReference type="SMART" id="SM00256">
    <property type="entry name" value="FBOX"/>
    <property type="match status" value="1"/>
</dbReference>
<dbReference type="NCBIfam" id="TIGR01640">
    <property type="entry name" value="F_box_assoc_1"/>
    <property type="match status" value="1"/>
</dbReference>
<organism evidence="2">
    <name type="scientific">Opuntia streptacantha</name>
    <name type="common">Prickly pear cactus</name>
    <name type="synonym">Opuntia cardona</name>
    <dbReference type="NCBI Taxonomy" id="393608"/>
    <lineage>
        <taxon>Eukaryota</taxon>
        <taxon>Viridiplantae</taxon>
        <taxon>Streptophyta</taxon>
        <taxon>Embryophyta</taxon>
        <taxon>Tracheophyta</taxon>
        <taxon>Spermatophyta</taxon>
        <taxon>Magnoliopsida</taxon>
        <taxon>eudicotyledons</taxon>
        <taxon>Gunneridae</taxon>
        <taxon>Pentapetalae</taxon>
        <taxon>Caryophyllales</taxon>
        <taxon>Cactineae</taxon>
        <taxon>Cactaceae</taxon>
        <taxon>Opuntioideae</taxon>
        <taxon>Opuntia</taxon>
    </lineage>
</organism>
<dbReference type="InterPro" id="IPR001810">
    <property type="entry name" value="F-box_dom"/>
</dbReference>
<dbReference type="AlphaFoldDB" id="A0A7C8ZS77"/>
<dbReference type="InterPro" id="IPR017451">
    <property type="entry name" value="F-box-assoc_interact_dom"/>
</dbReference>
<reference evidence="2" key="1">
    <citation type="journal article" date="2013" name="J. Plant Res.">
        <title>Effect of fungi and light on seed germination of three Opuntia species from semiarid lands of central Mexico.</title>
        <authorList>
            <person name="Delgado-Sanchez P."/>
            <person name="Jimenez-Bremont J.F."/>
            <person name="Guerrero-Gonzalez Mde L."/>
            <person name="Flores J."/>
        </authorList>
    </citation>
    <scope>NUCLEOTIDE SEQUENCE</scope>
    <source>
        <tissue evidence="2">Cladode</tissue>
    </source>
</reference>
<sequence>MAESKRRENSPMETVPIDVLFNILIRLPVKCLLLFKSVCKSWYALITSREFADHHFRRNSLSSDRLLIFSGEDNSLYSVNLESPESSPAVKIPFPSIAERFSRKNIVGSCNGLLLCVCDETPNFEALLINSSSLPCKRIPKLKVPLNCLYVNYGLGYDCGVGDYKVVRIVHFLWGATVAREAMEVMVYSLRTDSWKLVKQNFLDYGTPKSKDGALVNSNLLHWLFWSYTLNDHRIAGFDVCSEEWSEVPMLEYFEGNDSRVDSRKHDRVDMGVLDGCLCLVISDYGNFHGQNVWVMKEYGVKDSWVKLFDFTDICLIGSLHIAPITYSKEGDEILLRRDQLSRVFWFNLSEKTVREAEMRSVPDYRRVGTCIRTLIPPSANGQIGDEIWPRSGKDGLC</sequence>
<dbReference type="InterPro" id="IPR036047">
    <property type="entry name" value="F-box-like_dom_sf"/>
</dbReference>
<reference evidence="2" key="2">
    <citation type="submission" date="2020-07" db="EMBL/GenBank/DDBJ databases">
        <authorList>
            <person name="Vera ALvarez R."/>
            <person name="Arias-Moreno D.M."/>
            <person name="Jimenez-Jacinto V."/>
            <person name="Jimenez-Bremont J.F."/>
            <person name="Swaminathan K."/>
            <person name="Moose S.P."/>
            <person name="Guerrero-Gonzalez M.L."/>
            <person name="Marino-Ramirez L."/>
            <person name="Landsman D."/>
            <person name="Rodriguez-Kessler M."/>
            <person name="Delgado-Sanchez P."/>
        </authorList>
    </citation>
    <scope>NUCLEOTIDE SEQUENCE</scope>
    <source>
        <tissue evidence="2">Cladode</tissue>
    </source>
</reference>
<dbReference type="Gene3D" id="1.20.1280.50">
    <property type="match status" value="1"/>
</dbReference>
<feature type="domain" description="F-box" evidence="1">
    <location>
        <begin position="9"/>
        <end position="59"/>
    </location>
</feature>
<dbReference type="Pfam" id="PF07734">
    <property type="entry name" value="FBA_1"/>
    <property type="match status" value="1"/>
</dbReference>
<evidence type="ECO:0000259" key="1">
    <source>
        <dbReference type="PROSITE" id="PS50181"/>
    </source>
</evidence>
<dbReference type="CDD" id="cd22157">
    <property type="entry name" value="F-box_AtFBW1-like"/>
    <property type="match status" value="1"/>
</dbReference>
<protein>
    <recommendedName>
        <fullName evidence="1">F-box domain-containing protein</fullName>
    </recommendedName>
</protein>